<evidence type="ECO:0000256" key="1">
    <source>
        <dbReference type="SAM" id="Coils"/>
    </source>
</evidence>
<accession>K2AX66</accession>
<sequence>MSDNTIICPKCATVINLDEIQAKKYREQLELNEQKLKADFAKREEEIKKEMWTKALRAAEEKKELETKDLTIQLEEFKKKQEVSIKNELELRKKTRELEDKAKNQEIENLKKLDEERKKLEQSMKEQQSKKEEEMIKKIQEDQGKLLAEKDKQMEILKKSLDEATRKANQWSQQIQWEVQENELKEILTRNFPLDIIEDVPTWIKWADLIHTVRNERWQSIWVILWESKNTKAWSADWIKKLKDDRIIAKADVCILISNTLPENIKHFGLIGDVWISEFAYFLALTVAVRDKLLSLHQVSKSLVWKEEKMEQLYSYLSSSEFKSKIENIIDAFKSMKEDLDSEKRSMARIWGKREKELERIINNTSFLYGDMQGIMWASLGKINYLELDSGEK</sequence>
<reference evidence="2" key="1">
    <citation type="journal article" date="2012" name="Science">
        <title>Fermentation, hydrogen, and sulfur metabolism in multiple uncultivated bacterial phyla.</title>
        <authorList>
            <person name="Wrighton K.C."/>
            <person name="Thomas B.C."/>
            <person name="Sharon I."/>
            <person name="Miller C.S."/>
            <person name="Castelle C.J."/>
            <person name="VerBerkmoes N.C."/>
            <person name="Wilkins M.J."/>
            <person name="Hettich R.L."/>
            <person name="Lipton M.S."/>
            <person name="Williams K.H."/>
            <person name="Long P.E."/>
            <person name="Banfield J.F."/>
        </authorList>
    </citation>
    <scope>NUCLEOTIDE SEQUENCE [LARGE SCALE GENOMIC DNA]</scope>
</reference>
<evidence type="ECO:0000313" key="2">
    <source>
        <dbReference type="EMBL" id="EKD66321.1"/>
    </source>
</evidence>
<dbReference type="AlphaFoldDB" id="K2AX66"/>
<organism evidence="2">
    <name type="scientific">uncultured bacterium</name>
    <name type="common">gcode 4</name>
    <dbReference type="NCBI Taxonomy" id="1234023"/>
    <lineage>
        <taxon>Bacteria</taxon>
        <taxon>environmental samples</taxon>
    </lineage>
</organism>
<keyword evidence="1" id="KW-0175">Coiled coil</keyword>
<dbReference type="InterPro" id="IPR019219">
    <property type="entry name" value="DUF2130"/>
</dbReference>
<dbReference type="EMBL" id="AMFJ01021637">
    <property type="protein sequence ID" value="EKD66321.1"/>
    <property type="molecule type" value="Genomic_DNA"/>
</dbReference>
<dbReference type="Pfam" id="PF09903">
    <property type="entry name" value="DUF2130"/>
    <property type="match status" value="1"/>
</dbReference>
<feature type="coiled-coil region" evidence="1">
    <location>
        <begin position="26"/>
        <end position="174"/>
    </location>
</feature>
<gene>
    <name evidence="2" type="ORF">ACD_49C00051G0020</name>
</gene>
<comment type="caution">
    <text evidence="2">The sequence shown here is derived from an EMBL/GenBank/DDBJ whole genome shotgun (WGS) entry which is preliminary data.</text>
</comment>
<name>K2AX66_9BACT</name>
<evidence type="ECO:0008006" key="3">
    <source>
        <dbReference type="Google" id="ProtNLM"/>
    </source>
</evidence>
<proteinExistence type="predicted"/>
<protein>
    <recommendedName>
        <fullName evidence="3">DUF2130 domain-containing protein</fullName>
    </recommendedName>
</protein>